<keyword evidence="1" id="KW-1133">Transmembrane helix</keyword>
<reference evidence="2" key="1">
    <citation type="journal article" date="2008" name="Nature">
        <title>The amphioxus genome and the evolution of the chordate karyotype.</title>
        <authorList>
            <consortium name="US DOE Joint Genome Institute (JGI-PGF)"/>
            <person name="Putnam N.H."/>
            <person name="Butts T."/>
            <person name="Ferrier D.E.K."/>
            <person name="Furlong R.F."/>
            <person name="Hellsten U."/>
            <person name="Kawashima T."/>
            <person name="Robinson-Rechavi M."/>
            <person name="Shoguchi E."/>
            <person name="Terry A."/>
            <person name="Yu J.-K."/>
            <person name="Benito-Gutierrez E.L."/>
            <person name="Dubchak I."/>
            <person name="Garcia-Fernandez J."/>
            <person name="Gibson-Brown J.J."/>
            <person name="Grigoriev I.V."/>
            <person name="Horton A.C."/>
            <person name="de Jong P.J."/>
            <person name="Jurka J."/>
            <person name="Kapitonov V.V."/>
            <person name="Kohara Y."/>
            <person name="Kuroki Y."/>
            <person name="Lindquist E."/>
            <person name="Lucas S."/>
            <person name="Osoegawa K."/>
            <person name="Pennacchio L.A."/>
            <person name="Salamov A.A."/>
            <person name="Satou Y."/>
            <person name="Sauka-Spengler T."/>
            <person name="Schmutz J."/>
            <person name="Shin-I T."/>
            <person name="Toyoda A."/>
            <person name="Bronner-Fraser M."/>
            <person name="Fujiyama A."/>
            <person name="Holland L.Z."/>
            <person name="Holland P.W.H."/>
            <person name="Satoh N."/>
            <person name="Rokhsar D.S."/>
        </authorList>
    </citation>
    <scope>NUCLEOTIDE SEQUENCE [LARGE SCALE GENOMIC DNA]</scope>
    <source>
        <strain evidence="2">S238N-H82</strain>
        <tissue evidence="2">Testes</tissue>
    </source>
</reference>
<dbReference type="AlphaFoldDB" id="C3ZPG3"/>
<organism>
    <name type="scientific">Branchiostoma floridae</name>
    <name type="common">Florida lancelet</name>
    <name type="synonym">Amphioxus</name>
    <dbReference type="NCBI Taxonomy" id="7739"/>
    <lineage>
        <taxon>Eukaryota</taxon>
        <taxon>Metazoa</taxon>
        <taxon>Chordata</taxon>
        <taxon>Cephalochordata</taxon>
        <taxon>Leptocardii</taxon>
        <taxon>Amphioxiformes</taxon>
        <taxon>Branchiostomatidae</taxon>
        <taxon>Branchiostoma</taxon>
    </lineage>
</organism>
<evidence type="ECO:0000313" key="2">
    <source>
        <dbReference type="EMBL" id="EEN45660.1"/>
    </source>
</evidence>
<gene>
    <name evidence="2" type="ORF">BRAFLDRAFT_99256</name>
</gene>
<name>C3ZPG3_BRAFL</name>
<protein>
    <submittedName>
        <fullName evidence="2">Uncharacterized protein</fullName>
    </submittedName>
</protein>
<keyword evidence="1" id="KW-0472">Membrane</keyword>
<feature type="transmembrane region" description="Helical" evidence="1">
    <location>
        <begin position="20"/>
        <end position="44"/>
    </location>
</feature>
<proteinExistence type="predicted"/>
<evidence type="ECO:0000256" key="1">
    <source>
        <dbReference type="SAM" id="Phobius"/>
    </source>
</evidence>
<dbReference type="InParanoid" id="C3ZPG3"/>
<accession>C3ZPG3</accession>
<sequence>MEWDDLLRKHLGEFGRFQKFTSLLAILVGPTVGLTYVAMTFLAATPEHHYRVFGNTSSVGHRYSTEGHNLSIPLENIGGTWKYSSCLMYKNLNRTESSRNETIACTHGWEYDRTIYQSTIVTEYDLVCRRSWLRGLGQSTFMVGVSVGGIFFGITSDRRSRRDDDDDNSVSYTSPWSKRDPFRHVKRVVACYQTARDGGYFNSILVP</sequence>
<keyword evidence="1" id="KW-0812">Transmembrane</keyword>
<feature type="transmembrane region" description="Helical" evidence="1">
    <location>
        <begin position="136"/>
        <end position="154"/>
    </location>
</feature>
<dbReference type="eggNOG" id="KOG0255">
    <property type="taxonomic scope" value="Eukaryota"/>
</dbReference>
<dbReference type="EMBL" id="GG666656">
    <property type="protein sequence ID" value="EEN45660.1"/>
    <property type="molecule type" value="Genomic_DNA"/>
</dbReference>